<evidence type="ECO:0000256" key="2">
    <source>
        <dbReference type="ARBA" id="ARBA00010617"/>
    </source>
</evidence>
<dbReference type="InterPro" id="IPR017972">
    <property type="entry name" value="Cyt_P450_CS"/>
</dbReference>
<sequence>MESSSSAPTQPPLLGSWAESTPMAQLDAQQLLYLGLALVVALASCARALGSKEDSIPCLNPSKRPLIFGKDPAASKSFTTNARGMLAEGRKRFPGQPFRITSDSGETTILPPSLINDIRNEPGLSFMKAISETFHTHLPGFEPFATGNRADSLIQVVVRKQLTKLLKWKEFVLKTEILDLVARLSSRVFLGPEVARNEDWLSITKSYTIHGFLAAEQLRNYSPWWRRLANQFLPECRLVRRQLVEAREIIGPVVQKRRDDRQQAVDRGLPPPAFNDALDWFEAESHGSAYDAAICQLSLSTAAIHTTTDLLTEVMFNIAKHPEIVADLRQEIVSILTAEGWKKTALYNLKLLDSVVKESQRMRPVGLGMGTLLFLSMMRTATRDVPLSNGMVLRKGQRTAVDMAQMRDPSVYDDPDTFDAYRFVRMRDTPGQENQAHFVSTGPASLGFGHGQHACPGRFFAANEVKVALCHLVMKYEWKLAPGCEPKASEFGFSLAVDMNAKVLMRRREPELDIDAL</sequence>
<dbReference type="SUPFAM" id="SSF48264">
    <property type="entry name" value="Cytochrome P450"/>
    <property type="match status" value="1"/>
</dbReference>
<gene>
    <name evidence="10" type="ORF">BN1708_005499</name>
</gene>
<name>A0A0G4MBK7_VERLO</name>
<dbReference type="PROSITE" id="PS00086">
    <property type="entry name" value="CYTOCHROME_P450"/>
    <property type="match status" value="1"/>
</dbReference>
<dbReference type="EMBL" id="CVQH01021862">
    <property type="protein sequence ID" value="CRK31687.1"/>
    <property type="molecule type" value="Genomic_DNA"/>
</dbReference>
<dbReference type="InterPro" id="IPR001128">
    <property type="entry name" value="Cyt_P450"/>
</dbReference>
<accession>A0A0G4MBK7</accession>
<evidence type="ECO:0000256" key="7">
    <source>
        <dbReference type="ARBA" id="ARBA00023033"/>
    </source>
</evidence>
<reference evidence="10 11" key="1">
    <citation type="submission" date="2015-05" db="EMBL/GenBank/DDBJ databases">
        <authorList>
            <person name="Wang D.B."/>
            <person name="Wang M."/>
        </authorList>
    </citation>
    <scope>NUCLEOTIDE SEQUENCE [LARGE SCALE GENOMIC DNA]</scope>
    <source>
        <strain evidence="10">VL1</strain>
    </source>
</reference>
<keyword evidence="7 9" id="KW-0503">Monooxygenase</keyword>
<keyword evidence="4 8" id="KW-0479">Metal-binding</keyword>
<dbReference type="Proteomes" id="UP000044602">
    <property type="component" value="Unassembled WGS sequence"/>
</dbReference>
<dbReference type="PANTHER" id="PTHR46206:SF2">
    <property type="entry name" value="CYTOCHROME P450 MONOOXYGENASE AUSG-RELATED"/>
    <property type="match status" value="1"/>
</dbReference>
<evidence type="ECO:0000256" key="8">
    <source>
        <dbReference type="PIRSR" id="PIRSR602403-1"/>
    </source>
</evidence>
<evidence type="ECO:0000256" key="5">
    <source>
        <dbReference type="ARBA" id="ARBA00023002"/>
    </source>
</evidence>
<evidence type="ECO:0000256" key="1">
    <source>
        <dbReference type="ARBA" id="ARBA00001971"/>
    </source>
</evidence>
<comment type="similarity">
    <text evidence="2 9">Belongs to the cytochrome P450 family.</text>
</comment>
<organism evidence="10 11">
    <name type="scientific">Verticillium longisporum</name>
    <name type="common">Verticillium dahliae var. longisporum</name>
    <dbReference type="NCBI Taxonomy" id="100787"/>
    <lineage>
        <taxon>Eukaryota</taxon>
        <taxon>Fungi</taxon>
        <taxon>Dikarya</taxon>
        <taxon>Ascomycota</taxon>
        <taxon>Pezizomycotina</taxon>
        <taxon>Sordariomycetes</taxon>
        <taxon>Hypocreomycetidae</taxon>
        <taxon>Glomerellales</taxon>
        <taxon>Plectosphaerellaceae</taxon>
        <taxon>Verticillium</taxon>
    </lineage>
</organism>
<keyword evidence="11" id="KW-1185">Reference proteome</keyword>
<dbReference type="GO" id="GO:0020037">
    <property type="term" value="F:heme binding"/>
    <property type="evidence" value="ECO:0007669"/>
    <property type="project" value="InterPro"/>
</dbReference>
<keyword evidence="6 8" id="KW-0408">Iron</keyword>
<evidence type="ECO:0000256" key="3">
    <source>
        <dbReference type="ARBA" id="ARBA00022617"/>
    </source>
</evidence>
<evidence type="ECO:0000256" key="4">
    <source>
        <dbReference type="ARBA" id="ARBA00022723"/>
    </source>
</evidence>
<dbReference type="GO" id="GO:0004497">
    <property type="term" value="F:monooxygenase activity"/>
    <property type="evidence" value="ECO:0007669"/>
    <property type="project" value="UniProtKB-KW"/>
</dbReference>
<dbReference type="Pfam" id="PF00067">
    <property type="entry name" value="p450"/>
    <property type="match status" value="1"/>
</dbReference>
<dbReference type="AlphaFoldDB" id="A0A0G4MBK7"/>
<comment type="cofactor">
    <cofactor evidence="1 8">
        <name>heme</name>
        <dbReference type="ChEBI" id="CHEBI:30413"/>
    </cofactor>
</comment>
<keyword evidence="3 8" id="KW-0349">Heme</keyword>
<dbReference type="Gene3D" id="1.10.630.10">
    <property type="entry name" value="Cytochrome P450"/>
    <property type="match status" value="1"/>
</dbReference>
<dbReference type="PANTHER" id="PTHR46206">
    <property type="entry name" value="CYTOCHROME P450"/>
    <property type="match status" value="1"/>
</dbReference>
<dbReference type="CDD" id="cd11041">
    <property type="entry name" value="CYP503A1-like"/>
    <property type="match status" value="1"/>
</dbReference>
<keyword evidence="5 9" id="KW-0560">Oxidoreductase</keyword>
<evidence type="ECO:0000256" key="6">
    <source>
        <dbReference type="ARBA" id="ARBA00023004"/>
    </source>
</evidence>
<protein>
    <submittedName>
        <fullName evidence="10">Uncharacterized protein</fullName>
    </submittedName>
</protein>
<dbReference type="GO" id="GO:0005506">
    <property type="term" value="F:iron ion binding"/>
    <property type="evidence" value="ECO:0007669"/>
    <property type="project" value="InterPro"/>
</dbReference>
<dbReference type="InterPro" id="IPR002403">
    <property type="entry name" value="Cyt_P450_E_grp-IV"/>
</dbReference>
<evidence type="ECO:0000256" key="9">
    <source>
        <dbReference type="RuleBase" id="RU000461"/>
    </source>
</evidence>
<dbReference type="STRING" id="100787.A0A0G4MBK7"/>
<proteinExistence type="inferred from homology"/>
<dbReference type="GO" id="GO:0016705">
    <property type="term" value="F:oxidoreductase activity, acting on paired donors, with incorporation or reduction of molecular oxygen"/>
    <property type="evidence" value="ECO:0007669"/>
    <property type="project" value="InterPro"/>
</dbReference>
<dbReference type="InterPro" id="IPR036396">
    <property type="entry name" value="Cyt_P450_sf"/>
</dbReference>
<dbReference type="PRINTS" id="PR00465">
    <property type="entry name" value="EP450IV"/>
</dbReference>
<feature type="binding site" description="axial binding residue" evidence="8">
    <location>
        <position position="455"/>
    </location>
    <ligand>
        <name>heme</name>
        <dbReference type="ChEBI" id="CHEBI:30413"/>
    </ligand>
    <ligandPart>
        <name>Fe</name>
        <dbReference type="ChEBI" id="CHEBI:18248"/>
    </ligandPart>
</feature>
<evidence type="ECO:0000313" key="10">
    <source>
        <dbReference type="EMBL" id="CRK31687.1"/>
    </source>
</evidence>
<evidence type="ECO:0000313" key="11">
    <source>
        <dbReference type="Proteomes" id="UP000044602"/>
    </source>
</evidence>